<organism evidence="16 17">
    <name type="scientific">Ephemerocybe angulata</name>
    <dbReference type="NCBI Taxonomy" id="980116"/>
    <lineage>
        <taxon>Eukaryota</taxon>
        <taxon>Fungi</taxon>
        <taxon>Dikarya</taxon>
        <taxon>Basidiomycota</taxon>
        <taxon>Agaricomycotina</taxon>
        <taxon>Agaricomycetes</taxon>
        <taxon>Agaricomycetidae</taxon>
        <taxon>Agaricales</taxon>
        <taxon>Agaricineae</taxon>
        <taxon>Psathyrellaceae</taxon>
        <taxon>Ephemerocybe</taxon>
    </lineage>
</organism>
<dbReference type="Gene3D" id="3.40.50.2300">
    <property type="match status" value="1"/>
</dbReference>
<comment type="caution">
    <text evidence="16">The sequence shown here is derived from an EMBL/GenBank/DDBJ whole genome shotgun (WGS) entry which is preliminary data.</text>
</comment>
<feature type="domain" description="Histidine kinase" evidence="14">
    <location>
        <begin position="1153"/>
        <end position="1379"/>
    </location>
</feature>
<evidence type="ECO:0000256" key="7">
    <source>
        <dbReference type="ARBA" id="ARBA00022840"/>
    </source>
</evidence>
<evidence type="ECO:0000256" key="9">
    <source>
        <dbReference type="ARBA" id="ARBA00023012"/>
    </source>
</evidence>
<feature type="compositionally biased region" description="Low complexity" evidence="12">
    <location>
        <begin position="1391"/>
        <end position="1407"/>
    </location>
</feature>
<keyword evidence="1" id="KW-0600">Photoreceptor protein</keyword>
<dbReference type="Gene3D" id="3.30.565.10">
    <property type="entry name" value="Histidine kinase-like ATPase, C-terminal domain"/>
    <property type="match status" value="1"/>
</dbReference>
<dbReference type="InterPro" id="IPR029016">
    <property type="entry name" value="GAF-like_dom_sf"/>
</dbReference>
<evidence type="ECO:0000256" key="4">
    <source>
        <dbReference type="ARBA" id="ARBA00022679"/>
    </source>
</evidence>
<dbReference type="InterPro" id="IPR004358">
    <property type="entry name" value="Sig_transdc_His_kin-like_C"/>
</dbReference>
<dbReference type="Pfam" id="PF01590">
    <property type="entry name" value="GAF"/>
    <property type="match status" value="1"/>
</dbReference>
<protein>
    <recommendedName>
        <fullName evidence="18">Phytochrome</fullName>
    </recommendedName>
</protein>
<evidence type="ECO:0008006" key="18">
    <source>
        <dbReference type="Google" id="ProtNLM"/>
    </source>
</evidence>
<feature type="compositionally biased region" description="Low complexity" evidence="12">
    <location>
        <begin position="434"/>
        <end position="447"/>
    </location>
</feature>
<dbReference type="InterPro" id="IPR016132">
    <property type="entry name" value="Phyto_chromo_attachment"/>
</dbReference>
<evidence type="ECO:0000256" key="3">
    <source>
        <dbReference type="ARBA" id="ARBA00022606"/>
    </source>
</evidence>
<feature type="region of interest" description="Disordered" evidence="12">
    <location>
        <begin position="1383"/>
        <end position="1410"/>
    </location>
</feature>
<feature type="compositionally biased region" description="Polar residues" evidence="12">
    <location>
        <begin position="363"/>
        <end position="373"/>
    </location>
</feature>
<feature type="region of interest" description="Disordered" evidence="12">
    <location>
        <begin position="1583"/>
        <end position="1602"/>
    </location>
</feature>
<dbReference type="InterPro" id="IPR035965">
    <property type="entry name" value="PAS-like_dom_sf"/>
</dbReference>
<feature type="region of interest" description="Disordered" evidence="12">
    <location>
        <begin position="1423"/>
        <end position="1512"/>
    </location>
</feature>
<dbReference type="SUPFAM" id="SSF55874">
    <property type="entry name" value="ATPase domain of HSP90 chaperone/DNA topoisomerase II/histidine kinase"/>
    <property type="match status" value="1"/>
</dbReference>
<dbReference type="CDD" id="cd00082">
    <property type="entry name" value="HisKA"/>
    <property type="match status" value="1"/>
</dbReference>
<dbReference type="GO" id="GO:0005524">
    <property type="term" value="F:ATP binding"/>
    <property type="evidence" value="ECO:0007669"/>
    <property type="project" value="UniProtKB-KW"/>
</dbReference>
<evidence type="ECO:0000313" key="16">
    <source>
        <dbReference type="EMBL" id="KAF5338978.1"/>
    </source>
</evidence>
<dbReference type="SMART" id="SM00387">
    <property type="entry name" value="HATPase_c"/>
    <property type="match status" value="1"/>
</dbReference>
<keyword evidence="8" id="KW-0157">Chromophore</keyword>
<name>A0A8H5CDW6_9AGAR</name>
<dbReference type="Pfam" id="PF00360">
    <property type="entry name" value="PHY"/>
    <property type="match status" value="1"/>
</dbReference>
<evidence type="ECO:0000256" key="1">
    <source>
        <dbReference type="ARBA" id="ARBA00022543"/>
    </source>
</evidence>
<dbReference type="Gene3D" id="3.30.450.270">
    <property type="match status" value="1"/>
</dbReference>
<dbReference type="Gene3D" id="1.10.287.130">
    <property type="match status" value="1"/>
</dbReference>
<dbReference type="InterPro" id="IPR013654">
    <property type="entry name" value="PAS_2"/>
</dbReference>
<dbReference type="Pfam" id="PF08446">
    <property type="entry name" value="PAS_2"/>
    <property type="match status" value="1"/>
</dbReference>
<keyword evidence="10" id="KW-0675">Receptor</keyword>
<feature type="compositionally biased region" description="Basic and acidic residues" evidence="12">
    <location>
        <begin position="1459"/>
        <end position="1472"/>
    </location>
</feature>
<dbReference type="InterPro" id="IPR011006">
    <property type="entry name" value="CheY-like_superfamily"/>
</dbReference>
<dbReference type="InterPro" id="IPR001789">
    <property type="entry name" value="Sig_transdc_resp-reg_receiver"/>
</dbReference>
<keyword evidence="7" id="KW-0067">ATP-binding</keyword>
<dbReference type="InterPro" id="IPR043150">
    <property type="entry name" value="Phytochrome_PHY_sf"/>
</dbReference>
<feature type="domain" description="Phytochrome chromophore attachment site" evidence="13">
    <location>
        <begin position="781"/>
        <end position="943"/>
    </location>
</feature>
<dbReference type="Gene3D" id="3.30.450.20">
    <property type="entry name" value="PAS domain"/>
    <property type="match status" value="1"/>
</dbReference>
<dbReference type="SUPFAM" id="SSF52172">
    <property type="entry name" value="CheY-like"/>
    <property type="match status" value="1"/>
</dbReference>
<keyword evidence="3" id="KW-0716">Sensory transduction</keyword>
<dbReference type="PROSITE" id="PS50046">
    <property type="entry name" value="PHYTOCHROME_2"/>
    <property type="match status" value="1"/>
</dbReference>
<feature type="domain" description="Response regulatory" evidence="15">
    <location>
        <begin position="1514"/>
        <end position="1648"/>
    </location>
</feature>
<dbReference type="CDD" id="cd17546">
    <property type="entry name" value="REC_hyHK_CKI1_RcsC-like"/>
    <property type="match status" value="1"/>
</dbReference>
<sequence length="1688" mass="184123">MPNQMEMNCDDAHLVLLIPARFWEHSTNIRSRANAANVRTIKNLEIINHGICVIVVSESDVGRSLLTGKIQPASETSNPCPPSIPAPTRVVRRSSSSDIGQATFTQHEITSEGAALNKERAANCLESSSDSIDGKLTLQDPAVGRGSSHSHHHPRERLRSQSVSSSGITVGEGSSLETGTAKRKKKSKSTRSRHNYRHFPADDARLPRSFSMALSRPGEPSSQSIENPVYTSLGENIVDPFTAESDAIKNSPLPLVAAPALAATSVSLLPTPPAQTHTTSPWDEIDTAKVKDNATGPPSPQDPTSELLSSTCTPPTPQAQDTADSLTSSNSPNDGQDKEVNEENIMPFNLSEYGLVHLPPLPSSRSNSEQCSSPKPGGSDKFYSVSSRISPSASSQSSSYNGELSKRLRRQIGGLKSNVGSDPASSRSRKAGTSDSSRISNSGSDNSQGPLVTLQFKHVEDVDGHHVIVGREGQLQRCEDEPIHTPGSVQGYGVLIAVQDIDGTLLLVRQVSENSTELLGMPPNYLFSLDCFTDALPDEQVDAFWDNINFLLEPGHNLDEDNNSPHVFLLSGWGAPGSASPDDPGARDGRRVWSCWCAVHRSENLGSDAPGPIVIELELEKDRLNPLYPLVPEQIPQSRPTNATDTTRPPPPGRASPSDSISDGSTRVGSASETTAPSPMPTDASGSNTLWGLEGDDEWTPEPGAILESTTSFSKPIPALERLRHMSRSGVSSMPNEDTTEGSRAQRRARRQNGRGSAAVGMMDVFAVMTQINDQLGAATELEMFLKVVVGVIKDLTQFHRIMVYQFDESWNGQVVAELVDWNMSHDLFMGLHFPAADIPAQARDLYAINKVRLLYDRSQPTARIVCRSKEDLDTPLNMTHSYLRAMSPIHIQYLENMGVRASMSISILSFGQLWGLVTCHSYGAHGMRVSFPVRQMLRLLSQSISKNIERLSYAQRLHTRKLVNTLTSNTHPTGYIVSNADDLLGLFDADFGILVIGEGAKILGPNQNGQEILIMAEYLRLKQFNTIQASQAVANDYPDLRLTTGLEVIAGLLYVPLSRDGRDFIAFLRRGQPRHVNWAGKPFKDKVEGSLEPRKSFKMWSETVAGRCRTWTDEQLETAGVLALVYGKFIEVWRQKESALETTKLTNLLLSNASHEVRTPLNHIINYLEMAMNGSLDGETRENLKRSHAASKGLLFTINDLLDLTRLESGNETSFNEPFHLRQAIEEATAVYRREAGRRGLEFKLEVDEVPMYVIGDSKKMCTVVQNLIANALKYTSKGSIKVQCSTYGEPEGLRRENQMVIQIVVADTGCGIEPAKLESIFREFEQVESTEGKGEPAGVGLGLAVVARIVEQLGGQLRVDSVVGDGSRFSFLIPLSLCEKEGQEDPGNDSVSDSGDSSKVSLHSSMRSGGSEIDELVEALSSSPLASSVPGGTSETGGTESFRGSYLLPSSHPIRPVKVDPFADKERDAADGAALRTPSAKNESSTPGFFLTRSPSAPKAEPRGPPTPTGLRVLIVEDNEINRFILGKRLTMSGHTVVNTTNGQEGVEMIESDQAFDIVFMDIQMPILDGFQATQRIREAEERLKTSRSAPSPRHSQKQNGRIPIFAVSASLRESQREELMRYGMDGWILKPVDFKRLKIIMQGILDPIQRDKDIYQPGCNWESGGWLGPPIAGELDSTGCLTPAA</sequence>
<dbReference type="GO" id="GO:0006355">
    <property type="term" value="P:regulation of DNA-templated transcription"/>
    <property type="evidence" value="ECO:0007669"/>
    <property type="project" value="InterPro"/>
</dbReference>
<dbReference type="InterPro" id="IPR003661">
    <property type="entry name" value="HisK_dim/P_dom"/>
</dbReference>
<dbReference type="EMBL" id="JAACJK010000010">
    <property type="protein sequence ID" value="KAF5338978.1"/>
    <property type="molecule type" value="Genomic_DNA"/>
</dbReference>
<feature type="region of interest" description="Disordered" evidence="12">
    <location>
        <begin position="357"/>
        <end position="450"/>
    </location>
</feature>
<dbReference type="InterPro" id="IPR003594">
    <property type="entry name" value="HATPase_dom"/>
</dbReference>
<dbReference type="OrthoDB" id="2015534at2759"/>
<reference evidence="16 17" key="1">
    <citation type="journal article" date="2020" name="ISME J.">
        <title>Uncovering the hidden diversity of litter-decomposition mechanisms in mushroom-forming fungi.</title>
        <authorList>
            <person name="Floudas D."/>
            <person name="Bentzer J."/>
            <person name="Ahren D."/>
            <person name="Johansson T."/>
            <person name="Persson P."/>
            <person name="Tunlid A."/>
        </authorList>
    </citation>
    <scope>NUCLEOTIDE SEQUENCE [LARGE SCALE GENOMIC DNA]</scope>
    <source>
        <strain evidence="16 17">CBS 175.51</strain>
    </source>
</reference>
<feature type="compositionally biased region" description="Polar residues" evidence="12">
    <location>
        <begin position="93"/>
        <end position="108"/>
    </location>
</feature>
<dbReference type="GO" id="GO:0009584">
    <property type="term" value="P:detection of visible light"/>
    <property type="evidence" value="ECO:0007669"/>
    <property type="project" value="InterPro"/>
</dbReference>
<dbReference type="PANTHER" id="PTHR43065">
    <property type="entry name" value="SENSOR HISTIDINE KINASE"/>
    <property type="match status" value="1"/>
</dbReference>
<dbReference type="PROSITE" id="PS50109">
    <property type="entry name" value="HIS_KIN"/>
    <property type="match status" value="1"/>
</dbReference>
<feature type="compositionally biased region" description="Basic residues" evidence="12">
    <location>
        <begin position="181"/>
        <end position="197"/>
    </location>
</feature>
<evidence type="ECO:0000256" key="2">
    <source>
        <dbReference type="ARBA" id="ARBA00022553"/>
    </source>
</evidence>
<keyword evidence="17" id="KW-1185">Reference proteome</keyword>
<feature type="compositionally biased region" description="Low complexity" evidence="12">
    <location>
        <begin position="1423"/>
        <end position="1447"/>
    </location>
</feature>
<dbReference type="PANTHER" id="PTHR43065:SF10">
    <property type="entry name" value="PEROXIDE STRESS-ACTIVATED HISTIDINE KINASE MAK3"/>
    <property type="match status" value="1"/>
</dbReference>
<dbReference type="InterPro" id="IPR005467">
    <property type="entry name" value="His_kinase_dom"/>
</dbReference>
<evidence type="ECO:0000256" key="6">
    <source>
        <dbReference type="ARBA" id="ARBA00022777"/>
    </source>
</evidence>
<accession>A0A8H5CDW6</accession>
<dbReference type="Pfam" id="PF00072">
    <property type="entry name" value="Response_reg"/>
    <property type="match status" value="1"/>
</dbReference>
<dbReference type="PROSITE" id="PS50110">
    <property type="entry name" value="RESPONSE_REGULATORY"/>
    <property type="match status" value="1"/>
</dbReference>
<evidence type="ECO:0000256" key="5">
    <source>
        <dbReference type="ARBA" id="ARBA00022741"/>
    </source>
</evidence>
<feature type="compositionally biased region" description="Polar residues" evidence="12">
    <location>
        <begin position="635"/>
        <end position="647"/>
    </location>
</feature>
<dbReference type="SMART" id="SM00388">
    <property type="entry name" value="HisKA"/>
    <property type="match status" value="1"/>
</dbReference>
<keyword evidence="4" id="KW-0808">Transferase</keyword>
<keyword evidence="2 11" id="KW-0597">Phosphoprotein</keyword>
<dbReference type="PRINTS" id="PR00344">
    <property type="entry name" value="BCTRLSENSOR"/>
</dbReference>
<feature type="region of interest" description="Disordered" evidence="12">
    <location>
        <begin position="127"/>
        <end position="204"/>
    </location>
</feature>
<dbReference type="GO" id="GO:0000155">
    <property type="term" value="F:phosphorelay sensor kinase activity"/>
    <property type="evidence" value="ECO:0007669"/>
    <property type="project" value="InterPro"/>
</dbReference>
<evidence type="ECO:0000256" key="11">
    <source>
        <dbReference type="PROSITE-ProRule" id="PRU00169"/>
    </source>
</evidence>
<feature type="compositionally biased region" description="Low complexity" evidence="12">
    <location>
        <begin position="384"/>
        <end position="399"/>
    </location>
</feature>
<keyword evidence="5" id="KW-0547">Nucleotide-binding</keyword>
<dbReference type="SMART" id="SM00448">
    <property type="entry name" value="REC"/>
    <property type="match status" value="1"/>
</dbReference>
<gene>
    <name evidence="16" type="ORF">D9611_008683</name>
</gene>
<dbReference type="Pfam" id="PF02518">
    <property type="entry name" value="HATPase_c"/>
    <property type="match status" value="1"/>
</dbReference>
<dbReference type="InterPro" id="IPR036890">
    <property type="entry name" value="HATPase_C_sf"/>
</dbReference>
<evidence type="ECO:0000256" key="12">
    <source>
        <dbReference type="SAM" id="MobiDB-lite"/>
    </source>
</evidence>
<keyword evidence="6" id="KW-0418">Kinase</keyword>
<feature type="region of interest" description="Disordered" evidence="12">
    <location>
        <begin position="289"/>
        <end position="339"/>
    </location>
</feature>
<feature type="region of interest" description="Disordered" evidence="12">
    <location>
        <begin position="631"/>
        <end position="713"/>
    </location>
</feature>
<dbReference type="Pfam" id="PF00512">
    <property type="entry name" value="HisKA"/>
    <property type="match status" value="1"/>
</dbReference>
<dbReference type="SUPFAM" id="SSF55781">
    <property type="entry name" value="GAF domain-like"/>
    <property type="match status" value="2"/>
</dbReference>
<dbReference type="InterPro" id="IPR003018">
    <property type="entry name" value="GAF"/>
</dbReference>
<proteinExistence type="predicted"/>
<feature type="region of interest" description="Disordered" evidence="12">
    <location>
        <begin position="72"/>
        <end position="115"/>
    </location>
</feature>
<evidence type="ECO:0000313" key="17">
    <source>
        <dbReference type="Proteomes" id="UP000541558"/>
    </source>
</evidence>
<evidence type="ECO:0000259" key="13">
    <source>
        <dbReference type="PROSITE" id="PS50046"/>
    </source>
</evidence>
<evidence type="ECO:0000256" key="10">
    <source>
        <dbReference type="ARBA" id="ARBA00023170"/>
    </source>
</evidence>
<dbReference type="InterPro" id="IPR036097">
    <property type="entry name" value="HisK_dim/P_sf"/>
</dbReference>
<dbReference type="GO" id="GO:0009881">
    <property type="term" value="F:photoreceptor activity"/>
    <property type="evidence" value="ECO:0007669"/>
    <property type="project" value="UniProtKB-KW"/>
</dbReference>
<feature type="region of interest" description="Disordered" evidence="12">
    <location>
        <begin position="726"/>
        <end position="755"/>
    </location>
</feature>
<dbReference type="Proteomes" id="UP000541558">
    <property type="component" value="Unassembled WGS sequence"/>
</dbReference>
<keyword evidence="9" id="KW-0902">Two-component regulatory system</keyword>
<evidence type="ECO:0000259" key="14">
    <source>
        <dbReference type="PROSITE" id="PS50109"/>
    </source>
</evidence>
<dbReference type="Gene3D" id="3.30.450.40">
    <property type="match status" value="1"/>
</dbReference>
<evidence type="ECO:0000259" key="15">
    <source>
        <dbReference type="PROSITE" id="PS50110"/>
    </source>
</evidence>
<feature type="compositionally biased region" description="Polar residues" evidence="12">
    <location>
        <begin position="657"/>
        <end position="677"/>
    </location>
</feature>
<feature type="compositionally biased region" description="Polar residues" evidence="12">
    <location>
        <begin position="302"/>
        <end position="334"/>
    </location>
</feature>
<dbReference type="SUPFAM" id="SSF55785">
    <property type="entry name" value="PYP-like sensor domain (PAS domain)"/>
    <property type="match status" value="1"/>
</dbReference>
<feature type="modified residue" description="4-aspartylphosphate" evidence="11">
    <location>
        <position position="1564"/>
    </location>
</feature>
<dbReference type="SUPFAM" id="SSF47384">
    <property type="entry name" value="Homodimeric domain of signal transducing histidine kinase"/>
    <property type="match status" value="1"/>
</dbReference>
<dbReference type="InterPro" id="IPR013515">
    <property type="entry name" value="Phytochrome_cen-reg"/>
</dbReference>
<evidence type="ECO:0000256" key="8">
    <source>
        <dbReference type="ARBA" id="ARBA00022991"/>
    </source>
</evidence>